<feature type="compositionally biased region" description="Low complexity" evidence="22">
    <location>
        <begin position="168"/>
        <end position="177"/>
    </location>
</feature>
<evidence type="ECO:0000256" key="16">
    <source>
        <dbReference type="ARBA" id="ARBA00023139"/>
    </source>
</evidence>
<keyword evidence="7" id="KW-0399">Innate immunity</keyword>
<evidence type="ECO:0000256" key="4">
    <source>
        <dbReference type="ARBA" id="ARBA00022499"/>
    </source>
</evidence>
<dbReference type="Gene3D" id="1.10.533.10">
    <property type="entry name" value="Death Domain, Fas"/>
    <property type="match status" value="1"/>
</dbReference>
<dbReference type="GO" id="GO:1900227">
    <property type="term" value="P:positive regulation of NLRP3 inflammasome complex assembly"/>
    <property type="evidence" value="ECO:0007669"/>
    <property type="project" value="UniProtKB-ARBA"/>
</dbReference>
<keyword evidence="9" id="KW-1000">Mitochondrion outer membrane</keyword>
<keyword evidence="5" id="KW-0597">Phosphoprotein</keyword>
<dbReference type="GO" id="GO:0005777">
    <property type="term" value="C:peroxisome"/>
    <property type="evidence" value="ECO:0007669"/>
    <property type="project" value="UniProtKB-SubCell"/>
</dbReference>
<dbReference type="AlphaFoldDB" id="A0A9J8D7C2"/>
<evidence type="ECO:0000256" key="3">
    <source>
        <dbReference type="ARBA" id="ARBA00022481"/>
    </source>
</evidence>
<keyword evidence="6" id="KW-0945">Host-virus interaction</keyword>
<dbReference type="GO" id="GO:0032755">
    <property type="term" value="P:positive regulation of interleukin-6 production"/>
    <property type="evidence" value="ECO:0007669"/>
    <property type="project" value="UniProtKB-ARBA"/>
</dbReference>
<dbReference type="GO" id="GO:1900063">
    <property type="term" value="P:regulation of peroxisome organization"/>
    <property type="evidence" value="ECO:0007669"/>
    <property type="project" value="UniProtKB-ARBA"/>
</dbReference>
<evidence type="ECO:0000256" key="21">
    <source>
        <dbReference type="ARBA" id="ARBA00083233"/>
    </source>
</evidence>
<dbReference type="Ensembl" id="ENSCCRT00000199527.1">
    <property type="protein sequence ID" value="ENSCCRP00000174096.1"/>
    <property type="gene ID" value="ENSCCRG00000047262.2"/>
</dbReference>
<evidence type="ECO:0000256" key="19">
    <source>
        <dbReference type="ARBA" id="ARBA00071084"/>
    </source>
</evidence>
<dbReference type="GO" id="GO:0002230">
    <property type="term" value="P:positive regulation of defense response to virus by host"/>
    <property type="evidence" value="ECO:0007669"/>
    <property type="project" value="UniProtKB-ARBA"/>
</dbReference>
<keyword evidence="4" id="KW-1017">Isopeptide bond</keyword>
<keyword evidence="16" id="KW-0564">Palmitate</keyword>
<name>A0A9J8D7C2_CYPCA</name>
<keyword evidence="14" id="KW-0496">Mitochondrion</keyword>
<evidence type="ECO:0000256" key="15">
    <source>
        <dbReference type="ARBA" id="ARBA00023136"/>
    </source>
</evidence>
<feature type="transmembrane region" description="Helical" evidence="23">
    <location>
        <begin position="368"/>
        <end position="389"/>
    </location>
</feature>
<keyword evidence="13" id="KW-0051">Antiviral defense</keyword>
<feature type="region of interest" description="Disordered" evidence="22">
    <location>
        <begin position="101"/>
        <end position="120"/>
    </location>
</feature>
<accession>A0A9J8D7C2</accession>
<evidence type="ECO:0000259" key="24">
    <source>
        <dbReference type="Pfam" id="PF16739"/>
    </source>
</evidence>
<evidence type="ECO:0000256" key="17">
    <source>
        <dbReference type="ARBA" id="ARBA00023140"/>
    </source>
</evidence>
<keyword evidence="18" id="KW-0449">Lipoprotein</keyword>
<dbReference type="InterPro" id="IPR011029">
    <property type="entry name" value="DEATH-like_dom_sf"/>
</dbReference>
<evidence type="ECO:0000256" key="10">
    <source>
        <dbReference type="ARBA" id="ARBA00022843"/>
    </source>
</evidence>
<evidence type="ECO:0000256" key="9">
    <source>
        <dbReference type="ARBA" id="ARBA00022787"/>
    </source>
</evidence>
<evidence type="ECO:0000256" key="14">
    <source>
        <dbReference type="ARBA" id="ARBA00023128"/>
    </source>
</evidence>
<dbReference type="GO" id="GO:0070585">
    <property type="term" value="P:protein localization to mitochondrion"/>
    <property type="evidence" value="ECO:0007669"/>
    <property type="project" value="UniProtKB-ARBA"/>
</dbReference>
<feature type="compositionally biased region" description="Low complexity" evidence="22">
    <location>
        <begin position="145"/>
        <end position="159"/>
    </location>
</feature>
<evidence type="ECO:0000256" key="8">
    <source>
        <dbReference type="ARBA" id="ARBA00022692"/>
    </source>
</evidence>
<keyword evidence="8 23" id="KW-0812">Transmembrane</keyword>
<dbReference type="FunFam" id="1.10.533.10:FF:000063">
    <property type="entry name" value="Mitochondrial antiviral-signaling protein"/>
    <property type="match status" value="1"/>
</dbReference>
<dbReference type="GO" id="GO:0032727">
    <property type="term" value="P:positive regulation of interferon-alpha production"/>
    <property type="evidence" value="ECO:0007669"/>
    <property type="project" value="UniProtKB-ARBA"/>
</dbReference>
<keyword evidence="17" id="KW-0576">Peroxisome</keyword>
<dbReference type="GO" id="GO:0045087">
    <property type="term" value="P:innate immune response"/>
    <property type="evidence" value="ECO:0007669"/>
    <property type="project" value="UniProtKB-KW"/>
</dbReference>
<keyword evidence="26" id="KW-1185">Reference proteome</keyword>
<dbReference type="GO" id="GO:0002753">
    <property type="term" value="P:cytoplasmic pattern recognition receptor signaling pathway"/>
    <property type="evidence" value="ECO:0007669"/>
    <property type="project" value="UniProtKB-ARBA"/>
</dbReference>
<keyword evidence="3" id="KW-0488">Methylation</keyword>
<dbReference type="GO" id="GO:0051607">
    <property type="term" value="P:defense response to virus"/>
    <property type="evidence" value="ECO:0007669"/>
    <property type="project" value="UniProtKB-KW"/>
</dbReference>
<evidence type="ECO:0000256" key="11">
    <source>
        <dbReference type="ARBA" id="ARBA00022859"/>
    </source>
</evidence>
<feature type="domain" description="Caspase recruitment" evidence="24">
    <location>
        <begin position="8"/>
        <end position="92"/>
    </location>
</feature>
<dbReference type="GO" id="GO:0005741">
    <property type="term" value="C:mitochondrial outer membrane"/>
    <property type="evidence" value="ECO:0007669"/>
    <property type="project" value="UniProtKB-SubCell"/>
</dbReference>
<evidence type="ECO:0000256" key="13">
    <source>
        <dbReference type="ARBA" id="ARBA00023118"/>
    </source>
</evidence>
<dbReference type="GO" id="GO:0045071">
    <property type="term" value="P:negative regulation of viral genome replication"/>
    <property type="evidence" value="ECO:0007669"/>
    <property type="project" value="UniProtKB-ARBA"/>
</dbReference>
<evidence type="ECO:0000256" key="18">
    <source>
        <dbReference type="ARBA" id="ARBA00023288"/>
    </source>
</evidence>
<keyword evidence="12 23" id="KW-1133">Transmembrane helix</keyword>
<evidence type="ECO:0000256" key="23">
    <source>
        <dbReference type="SAM" id="Phobius"/>
    </source>
</evidence>
<dbReference type="Pfam" id="PF16739">
    <property type="entry name" value="CARD_2"/>
    <property type="match status" value="1"/>
</dbReference>
<organism evidence="25 26">
    <name type="scientific">Cyprinus carpio carpio</name>
    <dbReference type="NCBI Taxonomy" id="630221"/>
    <lineage>
        <taxon>Eukaryota</taxon>
        <taxon>Metazoa</taxon>
        <taxon>Chordata</taxon>
        <taxon>Craniata</taxon>
        <taxon>Vertebrata</taxon>
        <taxon>Euteleostomi</taxon>
        <taxon>Actinopterygii</taxon>
        <taxon>Neopterygii</taxon>
        <taxon>Teleostei</taxon>
        <taxon>Ostariophysi</taxon>
        <taxon>Cypriniformes</taxon>
        <taxon>Cyprinidae</taxon>
        <taxon>Cyprininae</taxon>
        <taxon>Cyprinus</taxon>
    </lineage>
</organism>
<dbReference type="OMA" id="NQHDQTE"/>
<feature type="transmembrane region" description="Helical" evidence="23">
    <location>
        <begin position="627"/>
        <end position="644"/>
    </location>
</feature>
<dbReference type="GO" id="GO:0032728">
    <property type="term" value="P:positive regulation of interferon-beta production"/>
    <property type="evidence" value="ECO:0007669"/>
    <property type="project" value="UniProtKB-ARBA"/>
</dbReference>
<proteinExistence type="predicted"/>
<reference evidence="25" key="2">
    <citation type="submission" date="2025-09" db="UniProtKB">
        <authorList>
            <consortium name="Ensembl"/>
        </authorList>
    </citation>
    <scope>IDENTIFICATION</scope>
</reference>
<feature type="compositionally biased region" description="Polar residues" evidence="22">
    <location>
        <begin position="280"/>
        <end position="292"/>
    </location>
</feature>
<keyword evidence="15 23" id="KW-0472">Membrane</keyword>
<dbReference type="GO" id="GO:0035591">
    <property type="term" value="F:signaling adaptor activity"/>
    <property type="evidence" value="ECO:0007669"/>
    <property type="project" value="UniProtKB-ARBA"/>
</dbReference>
<evidence type="ECO:0000313" key="25">
    <source>
        <dbReference type="Ensembl" id="ENSCCRP00000174096.1"/>
    </source>
</evidence>
<dbReference type="InterPro" id="IPR031964">
    <property type="entry name" value="CARD_dom"/>
</dbReference>
<evidence type="ECO:0000256" key="6">
    <source>
        <dbReference type="ARBA" id="ARBA00022581"/>
    </source>
</evidence>
<evidence type="ECO:0000256" key="2">
    <source>
        <dbReference type="ARBA" id="ARBA00004572"/>
    </source>
</evidence>
<dbReference type="Proteomes" id="UP001108240">
    <property type="component" value="Unplaced"/>
</dbReference>
<evidence type="ECO:0000256" key="7">
    <source>
        <dbReference type="ARBA" id="ARBA00022588"/>
    </source>
</evidence>
<feature type="compositionally biased region" description="Pro residues" evidence="22">
    <location>
        <begin position="195"/>
        <end position="210"/>
    </location>
</feature>
<feature type="compositionally biased region" description="Low complexity" evidence="22">
    <location>
        <begin position="262"/>
        <end position="279"/>
    </location>
</feature>
<comment type="subcellular location">
    <subcellularLocation>
        <location evidence="2">Mitochondrion outer membrane</location>
        <topology evidence="2">Single-pass membrane protein</topology>
    </subcellularLocation>
    <subcellularLocation>
        <location evidence="1">Peroxisome</location>
    </subcellularLocation>
</comment>
<keyword evidence="11" id="KW-0391">Immunity</keyword>
<keyword evidence="10" id="KW-0832">Ubl conjugation</keyword>
<evidence type="ECO:0000313" key="26">
    <source>
        <dbReference type="Proteomes" id="UP001108240"/>
    </source>
</evidence>
<reference evidence="25" key="1">
    <citation type="submission" date="2025-08" db="UniProtKB">
        <authorList>
            <consortium name="Ensembl"/>
        </authorList>
    </citation>
    <scope>IDENTIFICATION</scope>
</reference>
<evidence type="ECO:0000256" key="1">
    <source>
        <dbReference type="ARBA" id="ARBA00004275"/>
    </source>
</evidence>
<dbReference type="GeneTree" id="ENSGT00950000184013"/>
<sequence length="649" mass="71027">MSFTREKFYNEAIRPNLARFSSAVKVRDILPHLPCLTLTDREEVEAKRETSGNFTAMQTLLDSLRRREKWPDEFITALRNCEHRELADEISATYDRIRGITNNAAPTPRPAPAPAPSYTSAGATTAVTTATVHTVPANTPPPSGGDPASSSAPTNTAAPKPSPVPVLQVPETQQVQKPPTPVPTPSAEPVSQAENPPPVVPPPQAPPPPEASVSKVPLPVQQNVTTHTGAVENKTPALDSSDGLALTDQTTISSSNGEALLSTSNAQVSSSDTSTSQSQMTKPYTTSQTSPKINKTQVPLEVKDMYTFERLPVQDTNAFLRVERTFQEPEEISDPSANEVTVNPKHFTVVLWQNCDIESLLLKRSGQLFFKFVQWLICCLLWLILLFSFQVVQRSNTVGLPVFNASTSSTETAQATSSAPAEVVTHFLASNDQEYFSKPGILQHSELQQNRPGTLPVLQEEPCSVLSNELEISRLVQATEPSTEPRQSTSLADQNSAPFASLDSATQSFQDPPYTAAPLTLNQPEEDHYESLYDNQTRINVFRFAEEPSAENMNGQPPSILQRTRVISEDHNTMNYVGTESAVYLSEPFGHDSKKSTTIKVREEESSAARPEQRGEGCPELFRINNFHLIAAAGIGLSAVFLAWKFTHK</sequence>
<feature type="region of interest" description="Disordered" evidence="22">
    <location>
        <begin position="256"/>
        <end position="292"/>
    </location>
</feature>
<evidence type="ECO:0000256" key="12">
    <source>
        <dbReference type="ARBA" id="ARBA00022989"/>
    </source>
</evidence>
<evidence type="ECO:0000256" key="5">
    <source>
        <dbReference type="ARBA" id="ARBA00022553"/>
    </source>
</evidence>
<evidence type="ECO:0000256" key="20">
    <source>
        <dbReference type="ARBA" id="ARBA00082620"/>
    </source>
</evidence>
<feature type="region of interest" description="Disordered" evidence="22">
    <location>
        <begin position="134"/>
        <end position="215"/>
    </location>
</feature>
<evidence type="ECO:0000256" key="22">
    <source>
        <dbReference type="SAM" id="MobiDB-lite"/>
    </source>
</evidence>
<protein>
    <recommendedName>
        <fullName evidence="19">Mitochondrial antiviral-signaling protein</fullName>
    </recommendedName>
    <alternativeName>
        <fullName evidence="20">Interferon beta promoter stimulator protein 1</fullName>
    </alternativeName>
    <alternativeName>
        <fullName evidence="21">Virus-induced-signaling adapter</fullName>
    </alternativeName>
</protein>